<name>A0A172U0A9_9BACT</name>
<proteinExistence type="predicted"/>
<dbReference type="Proteomes" id="UP000077177">
    <property type="component" value="Chromosome"/>
</dbReference>
<accession>A0A172U0A9</accession>
<evidence type="ECO:0000313" key="1">
    <source>
        <dbReference type="EMBL" id="ANE52696.1"/>
    </source>
</evidence>
<evidence type="ECO:0000313" key="2">
    <source>
        <dbReference type="Proteomes" id="UP000077177"/>
    </source>
</evidence>
<keyword evidence="2" id="KW-1185">Reference proteome</keyword>
<reference evidence="1 2" key="2">
    <citation type="journal article" date="2016" name="Int. J. Syst. Evol. Microbiol.">
        <title>Flavisolibacter tropicus sp. nov., isolated from tropical soil.</title>
        <authorList>
            <person name="Lee J.J."/>
            <person name="Kang M.S."/>
            <person name="Kim G.S."/>
            <person name="Lee C.S."/>
            <person name="Lim S."/>
            <person name="Lee J."/>
            <person name="Roh S.H."/>
            <person name="Kang H."/>
            <person name="Ha J.M."/>
            <person name="Bae S."/>
            <person name="Jung H.Y."/>
            <person name="Kim M.K."/>
        </authorList>
    </citation>
    <scope>NUCLEOTIDE SEQUENCE [LARGE SCALE GENOMIC DNA]</scope>
    <source>
        <strain evidence="1 2">LCS9</strain>
    </source>
</reference>
<dbReference type="AlphaFoldDB" id="A0A172U0A9"/>
<organism evidence="1 2">
    <name type="scientific">Flavisolibacter tropicus</name>
    <dbReference type="NCBI Taxonomy" id="1492898"/>
    <lineage>
        <taxon>Bacteria</taxon>
        <taxon>Pseudomonadati</taxon>
        <taxon>Bacteroidota</taxon>
        <taxon>Chitinophagia</taxon>
        <taxon>Chitinophagales</taxon>
        <taxon>Chitinophagaceae</taxon>
        <taxon>Flavisolibacter</taxon>
    </lineage>
</organism>
<protein>
    <submittedName>
        <fullName evidence="1">Uncharacterized protein</fullName>
    </submittedName>
</protein>
<reference evidence="2" key="1">
    <citation type="submission" date="2015-01" db="EMBL/GenBank/DDBJ databases">
        <title>Flavisolibacter sp./LCS9/ whole genome sequencing.</title>
        <authorList>
            <person name="Kim M.K."/>
            <person name="Srinivasan S."/>
            <person name="Lee J.-J."/>
        </authorList>
    </citation>
    <scope>NUCLEOTIDE SEQUENCE [LARGE SCALE GENOMIC DNA]</scope>
    <source>
        <strain evidence="2">LCS9</strain>
    </source>
</reference>
<sequence>MQWIEHVQANGLHLWTLEGPEQIAELTFSPESKAFRLHYTHHRLFFLEDVGVLQQKIALKSEYGITLGEFQPQRHGQSGAVTVNDLKYHYKEDHANIQLFDKQKQRVVSIGVDFISELGIFEVASLLFSLAWIFPAIGSESTYQMINGLSA</sequence>
<gene>
    <name evidence="1" type="ORF">SY85_21665</name>
</gene>
<dbReference type="KEGG" id="fla:SY85_21665"/>
<dbReference type="RefSeq" id="WP_066407636.1">
    <property type="nucleotide sequence ID" value="NZ_CP011390.1"/>
</dbReference>
<dbReference type="EMBL" id="CP011390">
    <property type="protein sequence ID" value="ANE52696.1"/>
    <property type="molecule type" value="Genomic_DNA"/>
</dbReference>